<evidence type="ECO:0000313" key="1">
    <source>
        <dbReference type="EMBL" id="ACG26197.1"/>
    </source>
</evidence>
<sequence length="36" mass="4040">MIDCDVDFTCHMASSQLINSSRRCTTISENGWMNTA</sequence>
<organism evidence="1">
    <name type="scientific">Zea mays</name>
    <name type="common">Maize</name>
    <dbReference type="NCBI Taxonomy" id="4577"/>
    <lineage>
        <taxon>Eukaryota</taxon>
        <taxon>Viridiplantae</taxon>
        <taxon>Streptophyta</taxon>
        <taxon>Embryophyta</taxon>
        <taxon>Tracheophyta</taxon>
        <taxon>Spermatophyta</taxon>
        <taxon>Magnoliopsida</taxon>
        <taxon>Liliopsida</taxon>
        <taxon>Poales</taxon>
        <taxon>Poaceae</taxon>
        <taxon>PACMAD clade</taxon>
        <taxon>Panicoideae</taxon>
        <taxon>Andropogonodae</taxon>
        <taxon>Andropogoneae</taxon>
        <taxon>Tripsacinae</taxon>
        <taxon>Zea</taxon>
    </lineage>
</organism>
<accession>B6SMW4</accession>
<reference evidence="1" key="1">
    <citation type="journal article" date="2009" name="Plant Mol. Biol.">
        <title>Insights into corn genes derived from large-scale cDNA sequencing.</title>
        <authorList>
            <person name="Alexandrov N.N."/>
            <person name="Brover V.V."/>
            <person name="Freidin S."/>
            <person name="Troukhan M.E."/>
            <person name="Tatarinova T.V."/>
            <person name="Zhang H."/>
            <person name="Swaller T.J."/>
            <person name="Lu Y.P."/>
            <person name="Bouck J."/>
            <person name="Flavell R.B."/>
            <person name="Feldmann K.A."/>
        </authorList>
    </citation>
    <scope>NUCLEOTIDE SEQUENCE</scope>
</reference>
<dbReference type="EMBL" id="EU954079">
    <property type="protein sequence ID" value="ACG26197.1"/>
    <property type="molecule type" value="mRNA"/>
</dbReference>
<dbReference type="AlphaFoldDB" id="B6SMW4"/>
<protein>
    <submittedName>
        <fullName evidence="1">Uncharacterized protein</fullName>
    </submittedName>
</protein>
<name>B6SMW4_MAIZE</name>
<proteinExistence type="evidence at transcript level"/>